<dbReference type="AlphaFoldDB" id="A0A7E4VCL4"/>
<dbReference type="WBParaSite" id="Pan_g19364.t1">
    <property type="protein sequence ID" value="Pan_g19364.t1"/>
    <property type="gene ID" value="Pan_g19364"/>
</dbReference>
<sequence>MAVSTGAFLTRASTVEASLRVKFAIWTRRRGAVRDALCVAPSRFASCLLGPQPLFVPKLCCLPVALCLCFAPSASP</sequence>
<protein>
    <submittedName>
        <fullName evidence="2">Uncharacterized protein</fullName>
    </submittedName>
</protein>
<organism evidence="1 2">
    <name type="scientific">Panagrellus redivivus</name>
    <name type="common">Microworm</name>
    <dbReference type="NCBI Taxonomy" id="6233"/>
    <lineage>
        <taxon>Eukaryota</taxon>
        <taxon>Metazoa</taxon>
        <taxon>Ecdysozoa</taxon>
        <taxon>Nematoda</taxon>
        <taxon>Chromadorea</taxon>
        <taxon>Rhabditida</taxon>
        <taxon>Tylenchina</taxon>
        <taxon>Panagrolaimomorpha</taxon>
        <taxon>Panagrolaimoidea</taxon>
        <taxon>Panagrolaimidae</taxon>
        <taxon>Panagrellus</taxon>
    </lineage>
</organism>
<evidence type="ECO:0000313" key="2">
    <source>
        <dbReference type="WBParaSite" id="Pan_g19364.t1"/>
    </source>
</evidence>
<accession>A0A7E4VCL4</accession>
<evidence type="ECO:0000313" key="1">
    <source>
        <dbReference type="Proteomes" id="UP000492821"/>
    </source>
</evidence>
<reference evidence="2" key="2">
    <citation type="submission" date="2020-10" db="UniProtKB">
        <authorList>
            <consortium name="WormBaseParasite"/>
        </authorList>
    </citation>
    <scope>IDENTIFICATION</scope>
</reference>
<proteinExistence type="predicted"/>
<keyword evidence="1" id="KW-1185">Reference proteome</keyword>
<dbReference type="Proteomes" id="UP000492821">
    <property type="component" value="Unassembled WGS sequence"/>
</dbReference>
<reference evidence="1" key="1">
    <citation type="journal article" date="2013" name="Genetics">
        <title>The draft genome and transcriptome of Panagrellus redivivus are shaped by the harsh demands of a free-living lifestyle.</title>
        <authorList>
            <person name="Srinivasan J."/>
            <person name="Dillman A.R."/>
            <person name="Macchietto M.G."/>
            <person name="Heikkinen L."/>
            <person name="Lakso M."/>
            <person name="Fracchia K.M."/>
            <person name="Antoshechkin I."/>
            <person name="Mortazavi A."/>
            <person name="Wong G."/>
            <person name="Sternberg P.W."/>
        </authorList>
    </citation>
    <scope>NUCLEOTIDE SEQUENCE [LARGE SCALE GENOMIC DNA]</scope>
    <source>
        <strain evidence="1">MT8872</strain>
    </source>
</reference>
<name>A0A7E4VCL4_PANRE</name>